<name>A0ABQ1H175_9GAMM</name>
<dbReference type="Proteomes" id="UP000627464">
    <property type="component" value="Unassembled WGS sequence"/>
</dbReference>
<gene>
    <name evidence="1" type="ORF">GCM10011328_33530</name>
</gene>
<keyword evidence="2" id="KW-1185">Reference proteome</keyword>
<accession>A0ABQ1H175</accession>
<dbReference type="EMBL" id="BMFZ01000009">
    <property type="protein sequence ID" value="GGA55317.1"/>
    <property type="molecule type" value="Genomic_DNA"/>
</dbReference>
<proteinExistence type="predicted"/>
<sequence>MEEYFARWLFMCRQHYVNDNVNVSLGYTIKENSGIISINGVTKSKPTKMFNRKIAFTV</sequence>
<organism evidence="1 2">
    <name type="scientific">Hafnia psychrotolerans</name>
    <dbReference type="NCBI Taxonomy" id="1477018"/>
    <lineage>
        <taxon>Bacteria</taxon>
        <taxon>Pseudomonadati</taxon>
        <taxon>Pseudomonadota</taxon>
        <taxon>Gammaproteobacteria</taxon>
        <taxon>Enterobacterales</taxon>
        <taxon>Hafniaceae</taxon>
        <taxon>Hafnia</taxon>
    </lineage>
</organism>
<reference evidence="2" key="1">
    <citation type="journal article" date="2019" name="Int. J. Syst. Evol. Microbiol.">
        <title>The Global Catalogue of Microorganisms (GCM) 10K type strain sequencing project: providing services to taxonomists for standard genome sequencing and annotation.</title>
        <authorList>
            <consortium name="The Broad Institute Genomics Platform"/>
            <consortium name="The Broad Institute Genome Sequencing Center for Infectious Disease"/>
            <person name="Wu L."/>
            <person name="Ma J."/>
        </authorList>
    </citation>
    <scope>NUCLEOTIDE SEQUENCE [LARGE SCALE GENOMIC DNA]</scope>
    <source>
        <strain evidence="2">CGMCC 1.12806</strain>
    </source>
</reference>
<comment type="caution">
    <text evidence="1">The sequence shown here is derived from an EMBL/GenBank/DDBJ whole genome shotgun (WGS) entry which is preliminary data.</text>
</comment>
<protein>
    <submittedName>
        <fullName evidence="1">Uncharacterized protein</fullName>
    </submittedName>
</protein>
<evidence type="ECO:0000313" key="1">
    <source>
        <dbReference type="EMBL" id="GGA55317.1"/>
    </source>
</evidence>
<evidence type="ECO:0000313" key="2">
    <source>
        <dbReference type="Proteomes" id="UP000627464"/>
    </source>
</evidence>